<dbReference type="PROSITE" id="PS50072">
    <property type="entry name" value="CSA_PPIASE_2"/>
    <property type="match status" value="1"/>
</dbReference>
<keyword evidence="7" id="KW-1185">Reference proteome</keyword>
<dbReference type="InterPro" id="IPR029000">
    <property type="entry name" value="Cyclophilin-like_dom_sf"/>
</dbReference>
<dbReference type="InterPro" id="IPR044666">
    <property type="entry name" value="Cyclophilin_A-like"/>
</dbReference>
<dbReference type="Pfam" id="PF00160">
    <property type="entry name" value="Pro_isomerase"/>
    <property type="match status" value="1"/>
</dbReference>
<sequence>MMDEPKDEPRRRRPNPTAVFETSLGTFRAEIFADRMPLTASNFLDLAQRGFYDGLHVHRVVPKMALVFGCPYSRDAFSPRAGQGFPPPGSRFATWTDGRPVARDGRGAIVDEFPMCPRLSNHAGTLAMCNLGERDSCGSQFFVNVAHNLFLDFFDDSSPAAHPVFGRLLDDGLDLAKKIAEEATVGPLDAPATPVEVVAVTVDDPDAPPPDPSDDPVRMGRQGPGAALRALLADDG</sequence>
<comment type="function">
    <text evidence="3">PPIases accelerate the folding of proteins. It catalyzes the cis-trans isomerization of proline imidic peptide bonds in oligopeptides.</text>
</comment>
<evidence type="ECO:0000313" key="7">
    <source>
        <dbReference type="Proteomes" id="UP001363151"/>
    </source>
</evidence>
<evidence type="ECO:0000313" key="6">
    <source>
        <dbReference type="EMBL" id="KAK7241139.1"/>
    </source>
</evidence>
<keyword evidence="1 3" id="KW-0697">Rotamase</keyword>
<evidence type="ECO:0000256" key="1">
    <source>
        <dbReference type="ARBA" id="ARBA00023110"/>
    </source>
</evidence>
<feature type="region of interest" description="Disordered" evidence="4">
    <location>
        <begin position="202"/>
        <end position="225"/>
    </location>
</feature>
<dbReference type="InterPro" id="IPR002130">
    <property type="entry name" value="Cyclophilin-type_PPIase_dom"/>
</dbReference>
<proteinExistence type="inferred from homology"/>
<evidence type="ECO:0000256" key="2">
    <source>
        <dbReference type="ARBA" id="ARBA00023235"/>
    </source>
</evidence>
<name>A0ABR1FY05_AURAN</name>
<accession>A0ABR1FY05</accession>
<protein>
    <recommendedName>
        <fullName evidence="3">Peptidyl-prolyl cis-trans isomerase</fullName>
        <shortName evidence="3">PPIase</shortName>
        <ecNumber evidence="3">5.2.1.8</ecNumber>
    </recommendedName>
</protein>
<dbReference type="CDD" id="cd00317">
    <property type="entry name" value="cyclophilin"/>
    <property type="match status" value="1"/>
</dbReference>
<dbReference type="PANTHER" id="PTHR45625">
    <property type="entry name" value="PEPTIDYL-PROLYL CIS-TRANS ISOMERASE-RELATED"/>
    <property type="match status" value="1"/>
</dbReference>
<evidence type="ECO:0000256" key="4">
    <source>
        <dbReference type="SAM" id="MobiDB-lite"/>
    </source>
</evidence>
<keyword evidence="2 3" id="KW-0413">Isomerase</keyword>
<evidence type="ECO:0000256" key="3">
    <source>
        <dbReference type="RuleBase" id="RU363019"/>
    </source>
</evidence>
<dbReference type="PANTHER" id="PTHR45625:SF4">
    <property type="entry name" value="PEPTIDYLPROLYL ISOMERASE DOMAIN AND WD REPEAT-CONTAINING PROTEIN 1"/>
    <property type="match status" value="1"/>
</dbReference>
<feature type="domain" description="PPIase cyclophilin-type" evidence="5">
    <location>
        <begin position="18"/>
        <end position="202"/>
    </location>
</feature>
<dbReference type="Gene3D" id="2.40.100.10">
    <property type="entry name" value="Cyclophilin-like"/>
    <property type="match status" value="1"/>
</dbReference>
<organism evidence="6 7">
    <name type="scientific">Aureococcus anophagefferens</name>
    <name type="common">Harmful bloom alga</name>
    <dbReference type="NCBI Taxonomy" id="44056"/>
    <lineage>
        <taxon>Eukaryota</taxon>
        <taxon>Sar</taxon>
        <taxon>Stramenopiles</taxon>
        <taxon>Ochrophyta</taxon>
        <taxon>Pelagophyceae</taxon>
        <taxon>Pelagomonadales</taxon>
        <taxon>Pelagomonadaceae</taxon>
        <taxon>Aureococcus</taxon>
    </lineage>
</organism>
<dbReference type="PRINTS" id="PR00153">
    <property type="entry name" value="CSAPPISMRASE"/>
</dbReference>
<comment type="caution">
    <text evidence="6">The sequence shown here is derived from an EMBL/GenBank/DDBJ whole genome shotgun (WGS) entry which is preliminary data.</text>
</comment>
<reference evidence="6 7" key="1">
    <citation type="submission" date="2024-03" db="EMBL/GenBank/DDBJ databases">
        <title>Aureococcus anophagefferens CCMP1851 and Kratosvirus quantuckense: Draft genome of a second virus-susceptible host strain in the model system.</title>
        <authorList>
            <person name="Chase E."/>
            <person name="Truchon A.R."/>
            <person name="Schepens W."/>
            <person name="Wilhelm S.W."/>
        </authorList>
    </citation>
    <scope>NUCLEOTIDE SEQUENCE [LARGE SCALE GENOMIC DNA]</scope>
    <source>
        <strain evidence="6 7">CCMP1851</strain>
    </source>
</reference>
<dbReference type="EC" id="5.2.1.8" evidence="3"/>
<comment type="similarity">
    <text evidence="3">Belongs to the cyclophilin-type PPIase family.</text>
</comment>
<dbReference type="EMBL" id="JBBJCI010000205">
    <property type="protein sequence ID" value="KAK7241139.1"/>
    <property type="molecule type" value="Genomic_DNA"/>
</dbReference>
<evidence type="ECO:0000259" key="5">
    <source>
        <dbReference type="PROSITE" id="PS50072"/>
    </source>
</evidence>
<gene>
    <name evidence="6" type="ORF">SO694_00052017</name>
</gene>
<dbReference type="SUPFAM" id="SSF50891">
    <property type="entry name" value="Cyclophilin-like"/>
    <property type="match status" value="1"/>
</dbReference>
<comment type="catalytic activity">
    <reaction evidence="3">
        <text>[protein]-peptidylproline (omega=180) = [protein]-peptidylproline (omega=0)</text>
        <dbReference type="Rhea" id="RHEA:16237"/>
        <dbReference type="Rhea" id="RHEA-COMP:10747"/>
        <dbReference type="Rhea" id="RHEA-COMP:10748"/>
        <dbReference type="ChEBI" id="CHEBI:83833"/>
        <dbReference type="ChEBI" id="CHEBI:83834"/>
        <dbReference type="EC" id="5.2.1.8"/>
    </reaction>
</comment>
<dbReference type="GO" id="GO:0016853">
    <property type="term" value="F:isomerase activity"/>
    <property type="evidence" value="ECO:0007669"/>
    <property type="project" value="UniProtKB-KW"/>
</dbReference>
<dbReference type="Proteomes" id="UP001363151">
    <property type="component" value="Unassembled WGS sequence"/>
</dbReference>